<name>A0A432MM49_9BACT</name>
<comment type="catalytic activity">
    <reaction evidence="11 13">
        <text>(8S)-8-amino-7-oxononanoate + S-adenosyl-L-methionine = S-adenosyl-4-methylsulfanyl-2-oxobutanoate + (7R,8S)-7,8-diammoniononanoate</text>
        <dbReference type="Rhea" id="RHEA:16861"/>
        <dbReference type="ChEBI" id="CHEBI:16490"/>
        <dbReference type="ChEBI" id="CHEBI:59789"/>
        <dbReference type="ChEBI" id="CHEBI:149468"/>
        <dbReference type="ChEBI" id="CHEBI:149469"/>
        <dbReference type="EC" id="2.6.1.62"/>
    </reaction>
</comment>
<dbReference type="PROSITE" id="PS00600">
    <property type="entry name" value="AA_TRANSFER_CLASS_3"/>
    <property type="match status" value="1"/>
</dbReference>
<sequence>MPDAPIDAATLRRWDKDHLWHPFTAQKDWYAVEPLVIDRAEGAELIDTEGRRYLDGVSSLWCNVHGHRHPTIDAAIRGQLEKLAHSTLLGLTHPTAAELARRLVELAPEGLTRVFFSDDGATAVEVALKMAFQYWRQKPDPEPDRTAFVALGGAYHGDTIGDVSLGGVDRFHTMFRPLLFPVLRAPIPFCYRCPLGLERPGCGMACLEEVDRLLASHPGTVAGVVVEPIVQGAAGMVVHPEGYLRGLREITRTHGTLLIADEVAVGFGRTGRMFASELEGVSPDFLCLAKGITGGYLPLAATLTTEEVYSAFFATTAEGKTFQHGHTYGGNPLGAAAALATLRVFEEERTLDRLRPKVALLSRRLEEFAALKHVGDVRQKGLMAGIELVRDRESKREFAWHEQVGNRVCRRARDYGVLIRPLGDVLVVMPPLSISEEQLDRLLDVMLRCVREVTEGTAG</sequence>
<evidence type="ECO:0000256" key="6">
    <source>
        <dbReference type="ARBA" id="ARBA00022576"/>
    </source>
</evidence>
<dbReference type="PANTHER" id="PTHR42684:SF17">
    <property type="entry name" value="ADENOSYLMETHIONINE-8-AMINO-7-OXONONANOATE AMINOTRANSFERASE"/>
    <property type="match status" value="1"/>
</dbReference>
<dbReference type="GO" id="GO:0009102">
    <property type="term" value="P:biotin biosynthetic process"/>
    <property type="evidence" value="ECO:0007669"/>
    <property type="project" value="UniProtKB-UniRule"/>
</dbReference>
<evidence type="ECO:0000256" key="12">
    <source>
        <dbReference type="ARBA" id="ARBA00060970"/>
    </source>
</evidence>
<dbReference type="EMBL" id="RYZH01000011">
    <property type="protein sequence ID" value="RUL88350.1"/>
    <property type="molecule type" value="Genomic_DNA"/>
</dbReference>
<feature type="site" description="Participates in the substrate recognition with KAPA and in a stacking interaction with the adenine ring of SAM" evidence="13">
    <location>
        <position position="23"/>
    </location>
</feature>
<keyword evidence="10 13" id="KW-0663">Pyridoxal phosphate</keyword>
<dbReference type="PANTHER" id="PTHR42684">
    <property type="entry name" value="ADENOSYLMETHIONINE-8-AMINO-7-OXONONANOATE AMINOTRANSFERASE"/>
    <property type="match status" value="1"/>
</dbReference>
<dbReference type="CDD" id="cd00610">
    <property type="entry name" value="OAT_like"/>
    <property type="match status" value="1"/>
</dbReference>
<reference evidence="14 15" key="2">
    <citation type="submission" date="2019-01" db="EMBL/GenBank/DDBJ databases">
        <title>Tautonia sociabilis, a novel thermotolerant planctomycete of Isosphaeraceae family, isolated from a 4000 m deep subterranean habitat.</title>
        <authorList>
            <person name="Kovaleva O.L."/>
            <person name="Elcheninov A.G."/>
            <person name="Van Heerden E."/>
            <person name="Toshchakov S.V."/>
            <person name="Novikov A."/>
            <person name="Bonch-Osmolovskaya E.A."/>
            <person name="Kublanov I.V."/>
        </authorList>
    </citation>
    <scope>NUCLEOTIDE SEQUENCE [LARGE SCALE GENOMIC DNA]</scope>
    <source>
        <strain evidence="14 15">GM2012</strain>
    </source>
</reference>
<dbReference type="EC" id="2.6.1.62" evidence="13"/>
<reference evidence="14 15" key="1">
    <citation type="submission" date="2018-12" db="EMBL/GenBank/DDBJ databases">
        <authorList>
            <person name="Toschakov S.V."/>
        </authorList>
    </citation>
    <scope>NUCLEOTIDE SEQUENCE [LARGE SCALE GENOMIC DNA]</scope>
    <source>
        <strain evidence="14 15">GM2012</strain>
    </source>
</reference>
<feature type="binding site" evidence="13">
    <location>
        <position position="261"/>
    </location>
    <ligand>
        <name>pyridoxal 5'-phosphate</name>
        <dbReference type="ChEBI" id="CHEBI:597326"/>
    </ligand>
</feature>
<dbReference type="Pfam" id="PF00202">
    <property type="entry name" value="Aminotran_3"/>
    <property type="match status" value="1"/>
</dbReference>
<evidence type="ECO:0000256" key="5">
    <source>
        <dbReference type="ARBA" id="ARBA00022490"/>
    </source>
</evidence>
<feature type="binding site" evidence="13">
    <location>
        <position position="420"/>
    </location>
    <ligand>
        <name>substrate</name>
    </ligand>
</feature>
<dbReference type="SUPFAM" id="SSF53383">
    <property type="entry name" value="PLP-dependent transferases"/>
    <property type="match status" value="1"/>
</dbReference>
<dbReference type="Gene3D" id="3.90.1150.10">
    <property type="entry name" value="Aspartate Aminotransferase, domain 1"/>
    <property type="match status" value="1"/>
</dbReference>
<evidence type="ECO:0000256" key="11">
    <source>
        <dbReference type="ARBA" id="ARBA00048449"/>
    </source>
</evidence>
<evidence type="ECO:0000256" key="13">
    <source>
        <dbReference type="HAMAP-Rule" id="MF_00834"/>
    </source>
</evidence>
<dbReference type="UniPathway" id="UPA00078">
    <property type="reaction ID" value="UER00160"/>
</dbReference>
<feature type="modified residue" description="N6-(pyridoxal phosphate)lysine" evidence="13">
    <location>
        <position position="290"/>
    </location>
</feature>
<comment type="caution">
    <text evidence="14">The sequence shown here is derived from an EMBL/GenBank/DDBJ whole genome shotgun (WGS) entry which is preliminary data.</text>
</comment>
<evidence type="ECO:0000256" key="8">
    <source>
        <dbReference type="ARBA" id="ARBA00022691"/>
    </source>
</evidence>
<evidence type="ECO:0000256" key="2">
    <source>
        <dbReference type="ARBA" id="ARBA00004496"/>
    </source>
</evidence>
<accession>A0A432MM49</accession>
<keyword evidence="15" id="KW-1185">Reference proteome</keyword>
<dbReference type="FunFam" id="3.40.640.10:FF:000078">
    <property type="entry name" value="Adenosylmethionine-8-amino-7-oxononanoate aminotransferase"/>
    <property type="match status" value="1"/>
</dbReference>
<comment type="caution">
    <text evidence="13">Lacks conserved residue(s) required for the propagation of feature annotation.</text>
</comment>
<dbReference type="NCBIfam" id="TIGR00508">
    <property type="entry name" value="bioA"/>
    <property type="match status" value="1"/>
</dbReference>
<organism evidence="14 15">
    <name type="scientific">Tautonia sociabilis</name>
    <dbReference type="NCBI Taxonomy" id="2080755"/>
    <lineage>
        <taxon>Bacteria</taxon>
        <taxon>Pseudomonadati</taxon>
        <taxon>Planctomycetota</taxon>
        <taxon>Planctomycetia</taxon>
        <taxon>Isosphaerales</taxon>
        <taxon>Isosphaeraceae</taxon>
        <taxon>Tautonia</taxon>
    </lineage>
</organism>
<evidence type="ECO:0000256" key="7">
    <source>
        <dbReference type="ARBA" id="ARBA00022679"/>
    </source>
</evidence>
<proteinExistence type="inferred from homology"/>
<comment type="subcellular location">
    <subcellularLocation>
        <location evidence="2 13">Cytoplasm</location>
    </subcellularLocation>
</comment>
<dbReference type="Gene3D" id="3.40.640.10">
    <property type="entry name" value="Type I PLP-dependent aspartate aminotransferase-like (Major domain)"/>
    <property type="match status" value="1"/>
</dbReference>
<comment type="pathway">
    <text evidence="3 13">Cofactor biosynthesis; biotin biosynthesis; 7,8-diaminononanoate from 8-amino-7-oxononanoate (SAM route): step 1/1.</text>
</comment>
<keyword evidence="6 13" id="KW-0032">Aminotransferase</keyword>
<evidence type="ECO:0000256" key="1">
    <source>
        <dbReference type="ARBA" id="ARBA00001933"/>
    </source>
</evidence>
<evidence type="ECO:0000256" key="10">
    <source>
        <dbReference type="ARBA" id="ARBA00022898"/>
    </source>
</evidence>
<dbReference type="AlphaFoldDB" id="A0A432MM49"/>
<dbReference type="GO" id="GO:0005737">
    <property type="term" value="C:cytoplasm"/>
    <property type="evidence" value="ECO:0007669"/>
    <property type="project" value="UniProtKB-SubCell"/>
</dbReference>
<dbReference type="Proteomes" id="UP000280296">
    <property type="component" value="Unassembled WGS sequence"/>
</dbReference>
<evidence type="ECO:0000256" key="9">
    <source>
        <dbReference type="ARBA" id="ARBA00022756"/>
    </source>
</evidence>
<evidence type="ECO:0000313" key="15">
    <source>
        <dbReference type="Proteomes" id="UP000280296"/>
    </source>
</evidence>
<dbReference type="InterPro" id="IPR015424">
    <property type="entry name" value="PyrdxlP-dep_Trfase"/>
</dbReference>
<comment type="similarity">
    <text evidence="12 13">Belongs to the class-III pyridoxal-phosphate-dependent aminotransferase family. BioA subfamily.</text>
</comment>
<gene>
    <name evidence="13 14" type="primary">bioA</name>
    <name evidence="14" type="ORF">TsocGM_07440</name>
</gene>
<evidence type="ECO:0000256" key="4">
    <source>
        <dbReference type="ARBA" id="ARBA00011738"/>
    </source>
</evidence>
<protein>
    <recommendedName>
        <fullName evidence="13">Adenosylmethionine-8-amino-7-oxononanoate aminotransferase</fullName>
        <ecNumber evidence="13">2.6.1.62</ecNumber>
    </recommendedName>
    <alternativeName>
        <fullName evidence="13">7,8-diamino-pelargonic acid aminotransferase</fullName>
        <shortName evidence="13">DAPA AT</shortName>
        <shortName evidence="13">DAPA aminotransferase</shortName>
    </alternativeName>
    <alternativeName>
        <fullName evidence="13">7,8-diaminononanoate synthase</fullName>
        <shortName evidence="13">DANS</shortName>
    </alternativeName>
    <alternativeName>
        <fullName evidence="13">Diaminopelargonic acid synthase</fullName>
    </alternativeName>
</protein>
<comment type="cofactor">
    <cofactor evidence="1 13">
        <name>pyridoxal 5'-phosphate</name>
        <dbReference type="ChEBI" id="CHEBI:597326"/>
    </cofactor>
</comment>
<dbReference type="InterPro" id="IPR015422">
    <property type="entry name" value="PyrdxlP-dep_Trfase_small"/>
</dbReference>
<dbReference type="InterPro" id="IPR005815">
    <property type="entry name" value="BioA"/>
</dbReference>
<feature type="binding site" evidence="13">
    <location>
        <position position="325"/>
    </location>
    <ligand>
        <name>substrate</name>
    </ligand>
</feature>
<dbReference type="InterPro" id="IPR049704">
    <property type="entry name" value="Aminotrans_3_PPA_site"/>
</dbReference>
<comment type="subunit">
    <text evidence="4 13">Homodimer.</text>
</comment>
<comment type="function">
    <text evidence="13">Catalyzes the transfer of the alpha-amino group from S-adenosyl-L-methionine (SAM) to 7-keto-8-aminopelargonic acid (KAPA) to form 7,8-diaminopelargonic acid (DAPA). It is the only aminotransferase known to utilize SAM as an amino donor.</text>
</comment>
<keyword evidence="5 13" id="KW-0963">Cytoplasm</keyword>
<feature type="binding site" evidence="13">
    <location>
        <begin position="120"/>
        <end position="121"/>
    </location>
    <ligand>
        <name>pyridoxal 5'-phosphate</name>
        <dbReference type="ChEBI" id="CHEBI:597326"/>
    </ligand>
</feature>
<evidence type="ECO:0000256" key="3">
    <source>
        <dbReference type="ARBA" id="ARBA00005063"/>
    </source>
</evidence>
<feature type="binding site" evidence="13">
    <location>
        <position position="290"/>
    </location>
    <ligand>
        <name>substrate</name>
    </ligand>
</feature>
<dbReference type="HAMAP" id="MF_00834">
    <property type="entry name" value="BioA"/>
    <property type="match status" value="1"/>
</dbReference>
<keyword evidence="8 13" id="KW-0949">S-adenosyl-L-methionine</keyword>
<dbReference type="PIRSF" id="PIRSF000521">
    <property type="entry name" value="Transaminase_4ab_Lys_Orn"/>
    <property type="match status" value="1"/>
</dbReference>
<dbReference type="InterPro" id="IPR015421">
    <property type="entry name" value="PyrdxlP-dep_Trfase_major"/>
</dbReference>
<keyword evidence="7 13" id="KW-0808">Transferase</keyword>
<feature type="binding site" evidence="13">
    <location>
        <begin position="326"/>
        <end position="327"/>
    </location>
    <ligand>
        <name>pyridoxal 5'-phosphate</name>
        <dbReference type="ChEBI" id="CHEBI:597326"/>
    </ligand>
</feature>
<dbReference type="GO" id="GO:0004015">
    <property type="term" value="F:adenosylmethionine-8-amino-7-oxononanoate transaminase activity"/>
    <property type="evidence" value="ECO:0007669"/>
    <property type="project" value="UniProtKB-UniRule"/>
</dbReference>
<dbReference type="GO" id="GO:0030170">
    <property type="term" value="F:pyridoxal phosphate binding"/>
    <property type="evidence" value="ECO:0007669"/>
    <property type="project" value="UniProtKB-UniRule"/>
</dbReference>
<keyword evidence="9 13" id="KW-0093">Biotin biosynthesis</keyword>
<dbReference type="OrthoDB" id="9816013at2"/>
<dbReference type="RefSeq" id="WP_126724677.1">
    <property type="nucleotide sequence ID" value="NZ_RYZH01000011.1"/>
</dbReference>
<dbReference type="InterPro" id="IPR005814">
    <property type="entry name" value="Aminotrans_3"/>
</dbReference>
<evidence type="ECO:0000313" key="14">
    <source>
        <dbReference type="EMBL" id="RUL88350.1"/>
    </source>
</evidence>
<feature type="binding site" evidence="13">
    <location>
        <position position="155"/>
    </location>
    <ligand>
        <name>substrate</name>
    </ligand>
</feature>